<proteinExistence type="predicted"/>
<name>A0ABT4UK43_9BACT</name>
<evidence type="ECO:0000313" key="1">
    <source>
        <dbReference type="EMBL" id="MDA3615205.1"/>
    </source>
</evidence>
<protein>
    <submittedName>
        <fullName evidence="1">RNA polymerase alpha subunit C-terminal domain-containing protein</fullName>
    </submittedName>
</protein>
<dbReference type="RefSeq" id="WP_407031530.1">
    <property type="nucleotide sequence ID" value="NZ_JAQGEF010000011.1"/>
</dbReference>
<evidence type="ECO:0000313" key="2">
    <source>
        <dbReference type="Proteomes" id="UP001210231"/>
    </source>
</evidence>
<gene>
    <name evidence="1" type="ORF">O3P16_10335</name>
</gene>
<organism evidence="1 2">
    <name type="scientific">Polluticaenibacter yanchengensis</name>
    <dbReference type="NCBI Taxonomy" id="3014562"/>
    <lineage>
        <taxon>Bacteria</taxon>
        <taxon>Pseudomonadati</taxon>
        <taxon>Bacteroidota</taxon>
        <taxon>Chitinophagia</taxon>
        <taxon>Chitinophagales</taxon>
        <taxon>Chitinophagaceae</taxon>
        <taxon>Polluticaenibacter</taxon>
    </lineage>
</organism>
<keyword evidence="2" id="KW-1185">Reference proteome</keyword>
<dbReference type="Gene3D" id="1.10.150.20">
    <property type="entry name" value="5' to 3' exonuclease, C-terminal subdomain"/>
    <property type="match status" value="1"/>
</dbReference>
<dbReference type="SUPFAM" id="SSF47789">
    <property type="entry name" value="C-terminal domain of RNA polymerase alpha subunit"/>
    <property type="match status" value="1"/>
</dbReference>
<dbReference type="Proteomes" id="UP001210231">
    <property type="component" value="Unassembled WGS sequence"/>
</dbReference>
<sequence>MKTKKTLRTCVKGHEYYKSSDCPVCPICEKESNPATDFLALFSAPARRALEKAGIINPEKLSGYYLKDILALHGIGKSSVPVLIKALEVEGLSFKS</sequence>
<dbReference type="EMBL" id="JAQGEF010000011">
    <property type="protein sequence ID" value="MDA3615205.1"/>
    <property type="molecule type" value="Genomic_DNA"/>
</dbReference>
<dbReference type="NCBIfam" id="NF005841">
    <property type="entry name" value="PRK07758.1"/>
    <property type="match status" value="1"/>
</dbReference>
<accession>A0ABT4UK43</accession>
<reference evidence="1 2" key="1">
    <citation type="submission" date="2022-12" db="EMBL/GenBank/DDBJ databases">
        <title>Chitinophagaceae gen. sp. nov., a new member of the family Chitinophagaceae, isolated from soil in a chemical factory.</title>
        <authorList>
            <person name="Ke Z."/>
        </authorList>
    </citation>
    <scope>NUCLEOTIDE SEQUENCE [LARGE SCALE GENOMIC DNA]</scope>
    <source>
        <strain evidence="1 2">LY-5</strain>
    </source>
</reference>
<comment type="caution">
    <text evidence="1">The sequence shown here is derived from an EMBL/GenBank/DDBJ whole genome shotgun (WGS) entry which is preliminary data.</text>
</comment>